<evidence type="ECO:0000259" key="6">
    <source>
        <dbReference type="Pfam" id="PF04932"/>
    </source>
</evidence>
<gene>
    <name evidence="7" type="ORF">FM119_10750</name>
</gene>
<proteinExistence type="predicted"/>
<feature type="transmembrane region" description="Helical" evidence="5">
    <location>
        <begin position="75"/>
        <end position="92"/>
    </location>
</feature>
<keyword evidence="3 5" id="KW-1133">Transmembrane helix</keyword>
<comment type="subcellular location">
    <subcellularLocation>
        <location evidence="1">Membrane</location>
        <topology evidence="1">Multi-pass membrane protein</topology>
    </subcellularLocation>
</comment>
<feature type="transmembrane region" description="Helical" evidence="5">
    <location>
        <begin position="131"/>
        <end position="152"/>
    </location>
</feature>
<dbReference type="Proteomes" id="UP000196778">
    <property type="component" value="Unassembled WGS sequence"/>
</dbReference>
<dbReference type="PANTHER" id="PTHR37422">
    <property type="entry name" value="TEICHURONIC ACID BIOSYNTHESIS PROTEIN TUAE"/>
    <property type="match status" value="1"/>
</dbReference>
<evidence type="ECO:0000313" key="8">
    <source>
        <dbReference type="Proteomes" id="UP000196778"/>
    </source>
</evidence>
<feature type="transmembrane region" description="Helical" evidence="5">
    <location>
        <begin position="98"/>
        <end position="119"/>
    </location>
</feature>
<feature type="transmembrane region" description="Helical" evidence="5">
    <location>
        <begin position="235"/>
        <end position="253"/>
    </location>
</feature>
<dbReference type="PANTHER" id="PTHR37422:SF17">
    <property type="entry name" value="O-ANTIGEN LIGASE"/>
    <property type="match status" value="1"/>
</dbReference>
<evidence type="ECO:0000313" key="7">
    <source>
        <dbReference type="EMBL" id="SJN38007.1"/>
    </source>
</evidence>
<evidence type="ECO:0000256" key="2">
    <source>
        <dbReference type="ARBA" id="ARBA00022692"/>
    </source>
</evidence>
<name>A0A1R4K111_9MICO</name>
<dbReference type="Pfam" id="PF04932">
    <property type="entry name" value="Wzy_C"/>
    <property type="match status" value="1"/>
</dbReference>
<feature type="transmembrane region" description="Helical" evidence="5">
    <location>
        <begin position="42"/>
        <end position="63"/>
    </location>
</feature>
<dbReference type="GO" id="GO:0016020">
    <property type="term" value="C:membrane"/>
    <property type="evidence" value="ECO:0007669"/>
    <property type="project" value="UniProtKB-SubCell"/>
</dbReference>
<feature type="transmembrane region" description="Helical" evidence="5">
    <location>
        <begin position="190"/>
        <end position="207"/>
    </location>
</feature>
<keyword evidence="4 5" id="KW-0472">Membrane</keyword>
<evidence type="ECO:0000256" key="5">
    <source>
        <dbReference type="SAM" id="Phobius"/>
    </source>
</evidence>
<keyword evidence="2 5" id="KW-0812">Transmembrane</keyword>
<dbReference type="InterPro" id="IPR051533">
    <property type="entry name" value="WaaL-like"/>
</dbReference>
<dbReference type="RefSeq" id="WP_087137983.1">
    <property type="nucleotide sequence ID" value="NZ_FUKR01000058.1"/>
</dbReference>
<keyword evidence="8" id="KW-1185">Reference proteome</keyword>
<sequence length="453" mass="47343">MTTSSVPVPLDQSTPRQIVRAIAAGALIVALGGDALRNALGVVPALVVTGVAGLVVAIALIRARPTLRIGAVPRSLVAYLGLAVLSLIWSAYPAASAVTLVGLLLATAVGLYLALLLSWSEILRALSRATATLLVGSLLFELWVSLVVRAPVFPAGFVGDPETATPMSMWSRNLLFTGDRIQGLPGNSNLLGMIALLGLIVAGIRLAQEGRRPGLWFLVGLSALVFVMTRSSTVVIAAAAAAAVLGFALWVRSAPDHRARGRRTLLSAAATLAALAAVAALWPLVLAVFGKSSDLTGRLSIWEAVIGQAERHPIIGNGFASPWVPWAEPFDTLVVRNEVLQLQAHNAWLDVWMQLGAIGVVLFACLVVGAVGRSWFRAVDQPRTGATQALSFSPLALLPLLIVVVLVVQSLMESRVLIESGWVLFTLVAVKTSTTPQIVPDTGAAAARAVPAG</sequence>
<dbReference type="InterPro" id="IPR007016">
    <property type="entry name" value="O-antigen_ligase-rel_domated"/>
</dbReference>
<feature type="transmembrane region" description="Helical" evidence="5">
    <location>
        <begin position="214"/>
        <end position="229"/>
    </location>
</feature>
<dbReference type="OrthoDB" id="1118146at2"/>
<accession>A0A1R4K111</accession>
<feature type="transmembrane region" description="Helical" evidence="5">
    <location>
        <begin position="351"/>
        <end position="371"/>
    </location>
</feature>
<feature type="domain" description="O-antigen ligase-related" evidence="6">
    <location>
        <begin position="218"/>
        <end position="364"/>
    </location>
</feature>
<feature type="transmembrane region" description="Helical" evidence="5">
    <location>
        <begin position="265"/>
        <end position="289"/>
    </location>
</feature>
<dbReference type="EMBL" id="FUKR01000058">
    <property type="protein sequence ID" value="SJN38007.1"/>
    <property type="molecule type" value="Genomic_DNA"/>
</dbReference>
<evidence type="ECO:0000256" key="4">
    <source>
        <dbReference type="ARBA" id="ARBA00023136"/>
    </source>
</evidence>
<reference evidence="8" key="1">
    <citation type="submission" date="2017-02" db="EMBL/GenBank/DDBJ databases">
        <authorList>
            <person name="Dridi B."/>
        </authorList>
    </citation>
    <scope>NUCLEOTIDE SEQUENCE [LARGE SCALE GENOMIC DNA]</scope>
    <source>
        <strain evidence="8">EB411</strain>
    </source>
</reference>
<dbReference type="AlphaFoldDB" id="A0A1R4K111"/>
<protein>
    <submittedName>
        <fullName evidence="7">Exopolysaccharide production protein</fullName>
    </submittedName>
</protein>
<organism evidence="7 8">
    <name type="scientific">Mycetocola reblochoni REB411</name>
    <dbReference type="NCBI Taxonomy" id="1255698"/>
    <lineage>
        <taxon>Bacteria</taxon>
        <taxon>Bacillati</taxon>
        <taxon>Actinomycetota</taxon>
        <taxon>Actinomycetes</taxon>
        <taxon>Micrococcales</taxon>
        <taxon>Microbacteriaceae</taxon>
        <taxon>Mycetocola</taxon>
    </lineage>
</organism>
<evidence type="ECO:0000256" key="1">
    <source>
        <dbReference type="ARBA" id="ARBA00004141"/>
    </source>
</evidence>
<evidence type="ECO:0000256" key="3">
    <source>
        <dbReference type="ARBA" id="ARBA00022989"/>
    </source>
</evidence>
<feature type="transmembrane region" description="Helical" evidence="5">
    <location>
        <begin position="392"/>
        <end position="412"/>
    </location>
</feature>